<accession>A0ABR4HAT0</accession>
<proteinExistence type="inferred from homology"/>
<feature type="domain" description="NmrA-like" evidence="3">
    <location>
        <begin position="5"/>
        <end position="131"/>
    </location>
</feature>
<dbReference type="InterPro" id="IPR008030">
    <property type="entry name" value="NmrA-like"/>
</dbReference>
<reference evidence="4 5" key="1">
    <citation type="submission" date="2024-07" db="EMBL/GenBank/DDBJ databases">
        <title>Section-level genome sequencing and comparative genomics of Aspergillus sections Usti and Cavernicolus.</title>
        <authorList>
            <consortium name="Lawrence Berkeley National Laboratory"/>
            <person name="Nybo J.L."/>
            <person name="Vesth T.C."/>
            <person name="Theobald S."/>
            <person name="Frisvad J.C."/>
            <person name="Larsen T.O."/>
            <person name="Kjaerboelling I."/>
            <person name="Rothschild-Mancinelli K."/>
            <person name="Lyhne E.K."/>
            <person name="Kogle M.E."/>
            <person name="Barry K."/>
            <person name="Clum A."/>
            <person name="Na H."/>
            <person name="Ledsgaard L."/>
            <person name="Lin J."/>
            <person name="Lipzen A."/>
            <person name="Kuo A."/>
            <person name="Riley R."/>
            <person name="Mondo S."/>
            <person name="LaButti K."/>
            <person name="Haridas S."/>
            <person name="Pangalinan J."/>
            <person name="Salamov A.A."/>
            <person name="Simmons B.A."/>
            <person name="Magnuson J.K."/>
            <person name="Chen J."/>
            <person name="Drula E."/>
            <person name="Henrissat B."/>
            <person name="Wiebenga A."/>
            <person name="Lubbers R.J."/>
            <person name="Gomes A.C."/>
            <person name="Makela M.R."/>
            <person name="Stajich J."/>
            <person name="Grigoriev I.V."/>
            <person name="Mortensen U.H."/>
            <person name="De vries R.P."/>
            <person name="Baker S.E."/>
            <person name="Andersen M.R."/>
        </authorList>
    </citation>
    <scope>NUCLEOTIDE SEQUENCE [LARGE SCALE GENOMIC DNA]</scope>
    <source>
        <strain evidence="4 5">CBS 600.67</strain>
    </source>
</reference>
<dbReference type="SUPFAM" id="SSF51735">
    <property type="entry name" value="NAD(P)-binding Rossmann-fold domains"/>
    <property type="match status" value="1"/>
</dbReference>
<dbReference type="Proteomes" id="UP001610335">
    <property type="component" value="Unassembled WGS sequence"/>
</dbReference>
<comment type="similarity">
    <text evidence="1">Belongs to the NmrA-type oxidoreductase family.</text>
</comment>
<dbReference type="Gene3D" id="3.40.50.720">
    <property type="entry name" value="NAD(P)-binding Rossmann-like Domain"/>
    <property type="match status" value="1"/>
</dbReference>
<dbReference type="Pfam" id="PF05368">
    <property type="entry name" value="NmrA"/>
    <property type="match status" value="1"/>
</dbReference>
<dbReference type="PANTHER" id="PTHR42748:SF11">
    <property type="entry name" value="NMRA-LIKE DOMAIN-CONTAINING PROTEIN"/>
    <property type="match status" value="1"/>
</dbReference>
<dbReference type="PANTHER" id="PTHR42748">
    <property type="entry name" value="NITROGEN METABOLITE REPRESSION PROTEIN NMRA FAMILY MEMBER"/>
    <property type="match status" value="1"/>
</dbReference>
<evidence type="ECO:0000313" key="4">
    <source>
        <dbReference type="EMBL" id="KAL2812545.1"/>
    </source>
</evidence>
<evidence type="ECO:0000259" key="3">
    <source>
        <dbReference type="Pfam" id="PF05368"/>
    </source>
</evidence>
<evidence type="ECO:0000313" key="5">
    <source>
        <dbReference type="Proteomes" id="UP001610335"/>
    </source>
</evidence>
<evidence type="ECO:0000256" key="2">
    <source>
        <dbReference type="ARBA" id="ARBA00022857"/>
    </source>
</evidence>
<gene>
    <name evidence="4" type="ORF">BDW59DRAFT_38948</name>
</gene>
<keyword evidence="5" id="KW-1185">Reference proteome</keyword>
<sequence>MAAEKWLMVFGATGQQGGSIIRYVLDDPILSSKFRIRAVTRSPSLPPAQALEAKGVQVVQADADDEDSLRQAMRGAYMTFAMTLPIFHDKDARQRGIAQGRAIADAAVVERLEYIIFSTLPHVQKISNGEYRLP</sequence>
<organism evidence="4 5">
    <name type="scientific">Aspergillus cavernicola</name>
    <dbReference type="NCBI Taxonomy" id="176166"/>
    <lineage>
        <taxon>Eukaryota</taxon>
        <taxon>Fungi</taxon>
        <taxon>Dikarya</taxon>
        <taxon>Ascomycota</taxon>
        <taxon>Pezizomycotina</taxon>
        <taxon>Eurotiomycetes</taxon>
        <taxon>Eurotiomycetidae</taxon>
        <taxon>Eurotiales</taxon>
        <taxon>Aspergillaceae</taxon>
        <taxon>Aspergillus</taxon>
        <taxon>Aspergillus subgen. Nidulantes</taxon>
    </lineage>
</organism>
<dbReference type="EMBL" id="JBFXLS010000176">
    <property type="protein sequence ID" value="KAL2812545.1"/>
    <property type="molecule type" value="Genomic_DNA"/>
</dbReference>
<dbReference type="InterPro" id="IPR036291">
    <property type="entry name" value="NAD(P)-bd_dom_sf"/>
</dbReference>
<protein>
    <recommendedName>
        <fullName evidence="3">NmrA-like domain-containing protein</fullName>
    </recommendedName>
</protein>
<name>A0ABR4HAT0_9EURO</name>
<dbReference type="InterPro" id="IPR051164">
    <property type="entry name" value="NmrA-like_oxidored"/>
</dbReference>
<evidence type="ECO:0000256" key="1">
    <source>
        <dbReference type="ARBA" id="ARBA00006328"/>
    </source>
</evidence>
<comment type="caution">
    <text evidence="4">The sequence shown here is derived from an EMBL/GenBank/DDBJ whole genome shotgun (WGS) entry which is preliminary data.</text>
</comment>
<keyword evidence="2" id="KW-0521">NADP</keyword>